<dbReference type="InterPro" id="IPR023214">
    <property type="entry name" value="HAD_sf"/>
</dbReference>
<dbReference type="PANTHER" id="PTHR31284">
    <property type="entry name" value="ACID PHOSPHATASE-LIKE PROTEIN"/>
    <property type="match status" value="1"/>
</dbReference>
<keyword evidence="1 4" id="KW-0732">Signal</keyword>
<name>A0ABD3GSU9_9MARC</name>
<dbReference type="Pfam" id="PF03767">
    <property type="entry name" value="Acid_phosphat_B"/>
    <property type="match status" value="1"/>
</dbReference>
<evidence type="ECO:0008006" key="7">
    <source>
        <dbReference type="Google" id="ProtNLM"/>
    </source>
</evidence>
<keyword evidence="6" id="KW-1185">Reference proteome</keyword>
<dbReference type="Gene3D" id="3.40.50.1000">
    <property type="entry name" value="HAD superfamily/HAD-like"/>
    <property type="match status" value="1"/>
</dbReference>
<dbReference type="InterPro" id="IPR036412">
    <property type="entry name" value="HAD-like_sf"/>
</dbReference>
<evidence type="ECO:0000256" key="1">
    <source>
        <dbReference type="ARBA" id="ARBA00022729"/>
    </source>
</evidence>
<keyword evidence="2" id="KW-0325">Glycoprotein</keyword>
<dbReference type="InterPro" id="IPR005519">
    <property type="entry name" value="Acid_phosphat_B-like"/>
</dbReference>
<dbReference type="EMBL" id="JBJQOH010000007">
    <property type="protein sequence ID" value="KAL3681449.1"/>
    <property type="molecule type" value="Genomic_DNA"/>
</dbReference>
<comment type="similarity">
    <text evidence="3">Belongs to the APS1/VSP family.</text>
</comment>
<comment type="caution">
    <text evidence="5">The sequence shown here is derived from an EMBL/GenBank/DDBJ whole genome shotgun (WGS) entry which is preliminary data.</text>
</comment>
<proteinExistence type="inferred from homology"/>
<dbReference type="AlphaFoldDB" id="A0ABD3GSU9"/>
<sequence length="251" mass="28115">MRSSFLCCCLLLACVVQLSSARQLRQNGRNLVSSSSAWCRGWMTNVESGNIKGFKNTPVQCYSTIRKYMEKGQYLVDLSVSTSEMWNYVSTIKADGVSDAIMFDIDETLISTAQIQAQFKYGTAPFNATYYDSQQDTLILPAMPPSLDLYHKLKAAGWKVILVTGRKEPSRAHTADNLKAVGYSDYDLLILKTDDYTGLTAAVYKSMVRAKLEKENGYKFRSCAGDQYSDCLGEATGERTWKFPNPMYYAA</sequence>
<accession>A0ABD3GSU9</accession>
<dbReference type="InterPro" id="IPR014403">
    <property type="entry name" value="APS1/VSP"/>
</dbReference>
<evidence type="ECO:0000256" key="4">
    <source>
        <dbReference type="SAM" id="SignalP"/>
    </source>
</evidence>
<evidence type="ECO:0000256" key="2">
    <source>
        <dbReference type="ARBA" id="ARBA00023180"/>
    </source>
</evidence>
<gene>
    <name evidence="5" type="ORF">R1sor_024405</name>
</gene>
<protein>
    <recommendedName>
        <fullName evidence="7">Acid phosphatase</fullName>
    </recommendedName>
</protein>
<dbReference type="Proteomes" id="UP001633002">
    <property type="component" value="Unassembled WGS sequence"/>
</dbReference>
<dbReference type="SUPFAM" id="SSF56784">
    <property type="entry name" value="HAD-like"/>
    <property type="match status" value="1"/>
</dbReference>
<reference evidence="5 6" key="1">
    <citation type="submission" date="2024-09" db="EMBL/GenBank/DDBJ databases">
        <title>Chromosome-scale assembly of Riccia sorocarpa.</title>
        <authorList>
            <person name="Paukszto L."/>
        </authorList>
    </citation>
    <scope>NUCLEOTIDE SEQUENCE [LARGE SCALE GENOMIC DNA]</scope>
    <source>
        <strain evidence="5">LP-2024</strain>
        <tissue evidence="5">Aerial parts of the thallus</tissue>
    </source>
</reference>
<feature type="signal peptide" evidence="4">
    <location>
        <begin position="1"/>
        <end position="21"/>
    </location>
</feature>
<organism evidence="5 6">
    <name type="scientific">Riccia sorocarpa</name>
    <dbReference type="NCBI Taxonomy" id="122646"/>
    <lineage>
        <taxon>Eukaryota</taxon>
        <taxon>Viridiplantae</taxon>
        <taxon>Streptophyta</taxon>
        <taxon>Embryophyta</taxon>
        <taxon>Marchantiophyta</taxon>
        <taxon>Marchantiopsida</taxon>
        <taxon>Marchantiidae</taxon>
        <taxon>Marchantiales</taxon>
        <taxon>Ricciaceae</taxon>
        <taxon>Riccia</taxon>
    </lineage>
</organism>
<evidence type="ECO:0000313" key="5">
    <source>
        <dbReference type="EMBL" id="KAL3681449.1"/>
    </source>
</evidence>
<evidence type="ECO:0000313" key="6">
    <source>
        <dbReference type="Proteomes" id="UP001633002"/>
    </source>
</evidence>
<dbReference type="PANTHER" id="PTHR31284:SF10">
    <property type="entry name" value="ACID PHOSPHATASE-LIKE PROTEIN"/>
    <property type="match status" value="1"/>
</dbReference>
<feature type="chain" id="PRO_5044859718" description="Acid phosphatase" evidence="4">
    <location>
        <begin position="22"/>
        <end position="251"/>
    </location>
</feature>
<evidence type="ECO:0000256" key="3">
    <source>
        <dbReference type="PIRNR" id="PIRNR002674"/>
    </source>
</evidence>
<dbReference type="PIRSF" id="PIRSF002674">
    <property type="entry name" value="VSP"/>
    <property type="match status" value="1"/>
</dbReference>